<feature type="transmembrane region" description="Helical" evidence="8">
    <location>
        <begin position="73"/>
        <end position="97"/>
    </location>
</feature>
<gene>
    <name evidence="9" type="primary">trk</name>
    <name evidence="9" type="ORF">CBU02nite_17780</name>
</gene>
<feature type="transmembrane region" description="Helical" evidence="8">
    <location>
        <begin position="42"/>
        <end position="61"/>
    </location>
</feature>
<dbReference type="PANTHER" id="PTHR32024">
    <property type="entry name" value="TRK SYSTEM POTASSIUM UPTAKE PROTEIN TRKG-RELATED"/>
    <property type="match status" value="1"/>
</dbReference>
<dbReference type="GO" id="GO:0008324">
    <property type="term" value="F:monoatomic cation transmembrane transporter activity"/>
    <property type="evidence" value="ECO:0007669"/>
    <property type="project" value="InterPro"/>
</dbReference>
<evidence type="ECO:0000256" key="6">
    <source>
        <dbReference type="ARBA" id="ARBA00023065"/>
    </source>
</evidence>
<evidence type="ECO:0000256" key="1">
    <source>
        <dbReference type="ARBA" id="ARBA00004651"/>
    </source>
</evidence>
<keyword evidence="5 8" id="KW-1133">Transmembrane helix</keyword>
<evidence type="ECO:0000256" key="2">
    <source>
        <dbReference type="ARBA" id="ARBA00022448"/>
    </source>
</evidence>
<feature type="transmembrane region" description="Helical" evidence="8">
    <location>
        <begin position="362"/>
        <end position="380"/>
    </location>
</feature>
<sequence>MNKLKHISPGRLIVLGFFSVIMIGAFLLMSPFSRRSGVDVSFVDALFTSTSAVCVTGLIAIDTADTFNLFGKTVVAMLIQIGGLGVTSIGVGLILLIGRNVGIKQRMLVKEALNLTSMKGIVKLIKAVIIMTISFEIVGAILSYIVFSKDYKPLDAVGISIFHSIAAFNNSGFDILGNFQNLSSYRDNILLNLVTCWLIIFGGLGFLTIKEIIEKHSFEKFSLHTKIVITMTGSLLIVGTVLLKFTENISWLTAFFYSTSARTAGFSTAPLSGFTSAGLFTIVILMFIGASPGSTGGGIKTTTFFAIIKNVYSASTNKHCVAFKRELSKNTIAKASIIATLSLTLVVVDTFVLSIIEPEFSFMQILFEVTSAFGTVGLSTGITPSLSDLSKLIITLTMFIGRLGPLTMATIWTFKPTSHVHYLEEDITIG</sequence>
<evidence type="ECO:0000256" key="7">
    <source>
        <dbReference type="ARBA" id="ARBA00023136"/>
    </source>
</evidence>
<feature type="transmembrane region" description="Helical" evidence="8">
    <location>
        <begin position="335"/>
        <end position="356"/>
    </location>
</feature>
<evidence type="ECO:0000256" key="5">
    <source>
        <dbReference type="ARBA" id="ARBA00022989"/>
    </source>
</evidence>
<reference evidence="9 10" key="1">
    <citation type="submission" date="2019-07" db="EMBL/GenBank/DDBJ databases">
        <title>Whole genome shotgun sequence of Clostridium butyricum NBRC 3858.</title>
        <authorList>
            <person name="Hosoyama A."/>
            <person name="Uohara A."/>
            <person name="Ohji S."/>
            <person name="Ichikawa N."/>
        </authorList>
    </citation>
    <scope>NUCLEOTIDE SEQUENCE [LARGE SCALE GENOMIC DNA]</scope>
    <source>
        <strain evidence="9 10">NBRC 3858</strain>
    </source>
</reference>
<keyword evidence="6" id="KW-0406">Ion transport</keyword>
<feature type="transmembrane region" description="Helical" evidence="8">
    <location>
        <begin position="227"/>
        <end position="246"/>
    </location>
</feature>
<keyword evidence="7 8" id="KW-0472">Membrane</keyword>
<dbReference type="RefSeq" id="WP_146868387.1">
    <property type="nucleotide sequence ID" value="NZ_BKBC01000019.1"/>
</dbReference>
<feature type="transmembrane region" description="Helical" evidence="8">
    <location>
        <begin position="392"/>
        <end position="414"/>
    </location>
</feature>
<organism evidence="9 10">
    <name type="scientific">Clostridium butyricum</name>
    <dbReference type="NCBI Taxonomy" id="1492"/>
    <lineage>
        <taxon>Bacteria</taxon>
        <taxon>Bacillati</taxon>
        <taxon>Bacillota</taxon>
        <taxon>Clostridia</taxon>
        <taxon>Eubacteriales</taxon>
        <taxon>Clostridiaceae</taxon>
        <taxon>Clostridium</taxon>
    </lineage>
</organism>
<feature type="transmembrane region" description="Helical" evidence="8">
    <location>
        <begin position="12"/>
        <end position="30"/>
    </location>
</feature>
<dbReference type="EMBL" id="BKBC01000019">
    <property type="protein sequence ID" value="GEQ21272.1"/>
    <property type="molecule type" value="Genomic_DNA"/>
</dbReference>
<dbReference type="Pfam" id="PF02386">
    <property type="entry name" value="TrkH"/>
    <property type="match status" value="1"/>
</dbReference>
<name>A0A512TLX7_CLOBU</name>
<dbReference type="AlphaFoldDB" id="A0A512TLX7"/>
<feature type="transmembrane region" description="Helical" evidence="8">
    <location>
        <begin position="189"/>
        <end position="207"/>
    </location>
</feature>
<keyword evidence="3" id="KW-1003">Cell membrane</keyword>
<feature type="transmembrane region" description="Helical" evidence="8">
    <location>
        <begin position="266"/>
        <end position="290"/>
    </location>
</feature>
<accession>A0A512TLX7</accession>
<keyword evidence="4 8" id="KW-0812">Transmembrane</keyword>
<comment type="subcellular location">
    <subcellularLocation>
        <location evidence="1">Cell membrane</location>
        <topology evidence="1">Multi-pass membrane protein</topology>
    </subcellularLocation>
</comment>
<evidence type="ECO:0000313" key="9">
    <source>
        <dbReference type="EMBL" id="GEQ21272.1"/>
    </source>
</evidence>
<dbReference type="InterPro" id="IPR003445">
    <property type="entry name" value="Cat_transpt"/>
</dbReference>
<evidence type="ECO:0000256" key="4">
    <source>
        <dbReference type="ARBA" id="ARBA00022692"/>
    </source>
</evidence>
<keyword evidence="2" id="KW-0813">Transport</keyword>
<dbReference type="GO" id="GO:0005886">
    <property type="term" value="C:plasma membrane"/>
    <property type="evidence" value="ECO:0007669"/>
    <property type="project" value="UniProtKB-SubCell"/>
</dbReference>
<dbReference type="Proteomes" id="UP000321089">
    <property type="component" value="Unassembled WGS sequence"/>
</dbReference>
<protein>
    <submittedName>
        <fullName evidence="9">Ktr system potassium transporter B</fullName>
    </submittedName>
</protein>
<evidence type="ECO:0000256" key="8">
    <source>
        <dbReference type="SAM" id="Phobius"/>
    </source>
</evidence>
<dbReference type="GO" id="GO:0030001">
    <property type="term" value="P:metal ion transport"/>
    <property type="evidence" value="ECO:0007669"/>
    <property type="project" value="UniProtKB-ARBA"/>
</dbReference>
<feature type="transmembrane region" description="Helical" evidence="8">
    <location>
        <begin position="124"/>
        <end position="147"/>
    </location>
</feature>
<evidence type="ECO:0000313" key="10">
    <source>
        <dbReference type="Proteomes" id="UP000321089"/>
    </source>
</evidence>
<evidence type="ECO:0000256" key="3">
    <source>
        <dbReference type="ARBA" id="ARBA00022475"/>
    </source>
</evidence>
<comment type="caution">
    <text evidence="9">The sequence shown here is derived from an EMBL/GenBank/DDBJ whole genome shotgun (WGS) entry which is preliminary data.</text>
</comment>
<proteinExistence type="predicted"/>
<dbReference type="PANTHER" id="PTHR32024:SF1">
    <property type="entry name" value="KTR SYSTEM POTASSIUM UPTAKE PROTEIN B"/>
    <property type="match status" value="1"/>
</dbReference>